<dbReference type="Proteomes" id="UP000012112">
    <property type="component" value="Unassembled WGS sequence"/>
</dbReference>
<dbReference type="EMBL" id="AKWD02000053">
    <property type="protein sequence ID" value="EMO52705.1"/>
    <property type="molecule type" value="Genomic_DNA"/>
</dbReference>
<comment type="caution">
    <text evidence="1">The sequence shown here is derived from an EMBL/GenBank/DDBJ whole genome shotgun (WGS) entry which is preliminary data.</text>
</comment>
<protein>
    <submittedName>
        <fullName evidence="1">Uncharacterized protein</fullName>
    </submittedName>
</protein>
<accession>M6V742</accession>
<organism evidence="1 2">
    <name type="scientific">Leptospira noguchii</name>
    <dbReference type="NCBI Taxonomy" id="28182"/>
    <lineage>
        <taxon>Bacteria</taxon>
        <taxon>Pseudomonadati</taxon>
        <taxon>Spirochaetota</taxon>
        <taxon>Spirochaetia</taxon>
        <taxon>Leptospirales</taxon>
        <taxon>Leptospiraceae</taxon>
        <taxon>Leptospira</taxon>
    </lineage>
</organism>
<name>M6V742_9LEPT</name>
<reference evidence="1 2" key="1">
    <citation type="submission" date="2013-01" db="EMBL/GenBank/DDBJ databases">
        <authorList>
            <person name="Harkins D.M."/>
            <person name="Durkin A.S."/>
            <person name="Brinkac L.M."/>
            <person name="Haft D.H."/>
            <person name="Selengut J.D."/>
            <person name="Sanka R."/>
            <person name="DePew J."/>
            <person name="Purushe J."/>
            <person name="Matthias M.A."/>
            <person name="Vinetz J.M."/>
            <person name="Sutton G.G."/>
            <person name="Nierman W.C."/>
            <person name="Fouts D.E."/>
        </authorList>
    </citation>
    <scope>NUCLEOTIDE SEQUENCE [LARGE SCALE GENOMIC DNA]</scope>
    <source>
        <strain evidence="1 2">HAI1536</strain>
    </source>
</reference>
<dbReference type="AlphaFoldDB" id="M6V742"/>
<proteinExistence type="predicted"/>
<evidence type="ECO:0000313" key="1">
    <source>
        <dbReference type="EMBL" id="EMO52705.1"/>
    </source>
</evidence>
<gene>
    <name evidence="1" type="ORF">LEP1GSC172_2989</name>
</gene>
<sequence>MSFKRFRKSVSLSSFHCNSFGISKLNAHFTFGIKNTKFLDHIWF</sequence>
<evidence type="ECO:0000313" key="2">
    <source>
        <dbReference type="Proteomes" id="UP000012112"/>
    </source>
</evidence>